<gene>
    <name evidence="3" type="ORF">NBM05_00635</name>
</gene>
<dbReference type="InterPro" id="IPR045598">
    <property type="entry name" value="DUF6457"/>
</dbReference>
<evidence type="ECO:0000313" key="3">
    <source>
        <dbReference type="EMBL" id="MCP3424580.1"/>
    </source>
</evidence>
<organism evidence="3 4">
    <name type="scientific">Rothia santali</name>
    <dbReference type="NCBI Taxonomy" id="2949643"/>
    <lineage>
        <taxon>Bacteria</taxon>
        <taxon>Bacillati</taxon>
        <taxon>Actinomycetota</taxon>
        <taxon>Actinomycetes</taxon>
        <taxon>Micrococcales</taxon>
        <taxon>Micrococcaceae</taxon>
        <taxon>Rothia</taxon>
    </lineage>
</organism>
<dbReference type="RefSeq" id="WP_254164248.1">
    <property type="nucleotide sequence ID" value="NZ_JANAFB010000001.1"/>
</dbReference>
<keyword evidence="4" id="KW-1185">Reference proteome</keyword>
<proteinExistence type="predicted"/>
<protein>
    <submittedName>
        <fullName evidence="3">DUF6457 domain-containing protein</fullName>
    </submittedName>
</protein>
<evidence type="ECO:0000313" key="4">
    <source>
        <dbReference type="Proteomes" id="UP001139502"/>
    </source>
</evidence>
<name>A0A9X2HAK5_9MICC</name>
<feature type="region of interest" description="Disordered" evidence="1">
    <location>
        <begin position="81"/>
        <end position="117"/>
    </location>
</feature>
<evidence type="ECO:0000259" key="2">
    <source>
        <dbReference type="Pfam" id="PF20058"/>
    </source>
</evidence>
<accession>A0A9X2HAK5</accession>
<reference evidence="3" key="1">
    <citation type="submission" date="2022-06" db="EMBL/GenBank/DDBJ databases">
        <title>Rothia sp. isolated from sandalwood seedling.</title>
        <authorList>
            <person name="Tuikhar N."/>
            <person name="Kirdat K."/>
            <person name="Thorat V."/>
            <person name="Swetha P."/>
            <person name="Padma S."/>
            <person name="Sundararaj R."/>
            <person name="Yadav A."/>
        </authorList>
    </citation>
    <scope>NUCLEOTIDE SEQUENCE</scope>
    <source>
        <strain evidence="3">AR01</strain>
    </source>
</reference>
<evidence type="ECO:0000256" key="1">
    <source>
        <dbReference type="SAM" id="MobiDB-lite"/>
    </source>
</evidence>
<dbReference type="EMBL" id="JANAFB010000001">
    <property type="protein sequence ID" value="MCP3424580.1"/>
    <property type="molecule type" value="Genomic_DNA"/>
</dbReference>
<dbReference type="Pfam" id="PF20058">
    <property type="entry name" value="DUF6457"/>
    <property type="match status" value="1"/>
</dbReference>
<dbReference type="AlphaFoldDB" id="A0A9X2HAK5"/>
<sequence length="117" mass="12002">MSRTPPPELPEWVADVAPVLGVDPADVPTRMLLDLTRDVAHTVTRPAGPVTTYLIGLAVQAGADPETAAATVTARVEAWRAAHPEADDAAAEGTPARNVTTDASSADGDGHDGEAAR</sequence>
<feature type="compositionally biased region" description="Basic and acidic residues" evidence="1">
    <location>
        <begin position="108"/>
        <end position="117"/>
    </location>
</feature>
<dbReference type="Proteomes" id="UP001139502">
    <property type="component" value="Unassembled WGS sequence"/>
</dbReference>
<feature type="domain" description="DUF6457" evidence="2">
    <location>
        <begin position="6"/>
        <end position="82"/>
    </location>
</feature>
<comment type="caution">
    <text evidence="3">The sequence shown here is derived from an EMBL/GenBank/DDBJ whole genome shotgun (WGS) entry which is preliminary data.</text>
</comment>